<dbReference type="PROSITE" id="PS50088">
    <property type="entry name" value="ANK_REPEAT"/>
    <property type="match status" value="2"/>
</dbReference>
<keyword evidence="1" id="KW-0040">ANK repeat</keyword>
<keyword evidence="2" id="KW-0812">Transmembrane</keyword>
<evidence type="ECO:0000256" key="1">
    <source>
        <dbReference type="PROSITE-ProRule" id="PRU00023"/>
    </source>
</evidence>
<dbReference type="OrthoDB" id="194358at2759"/>
<dbReference type="GeneID" id="111106480"/>
<evidence type="ECO:0000313" key="3">
    <source>
        <dbReference type="Proteomes" id="UP000694844"/>
    </source>
</evidence>
<dbReference type="Gene3D" id="1.25.40.20">
    <property type="entry name" value="Ankyrin repeat-containing domain"/>
    <property type="match status" value="3"/>
</dbReference>
<dbReference type="Pfam" id="PF12796">
    <property type="entry name" value="Ank_2"/>
    <property type="match status" value="2"/>
</dbReference>
<feature type="repeat" description="ANK" evidence="1">
    <location>
        <begin position="366"/>
        <end position="398"/>
    </location>
</feature>
<feature type="repeat" description="ANK" evidence="1">
    <location>
        <begin position="434"/>
        <end position="466"/>
    </location>
</feature>
<evidence type="ECO:0000313" key="4">
    <source>
        <dbReference type="RefSeq" id="XP_022296886.1"/>
    </source>
</evidence>
<dbReference type="InterPro" id="IPR002110">
    <property type="entry name" value="Ankyrin_rpt"/>
</dbReference>
<dbReference type="AlphaFoldDB" id="A0A8B8B0M6"/>
<dbReference type="SMART" id="SM00248">
    <property type="entry name" value="ANK"/>
    <property type="match status" value="7"/>
</dbReference>
<keyword evidence="2" id="KW-0472">Membrane</keyword>
<dbReference type="KEGG" id="cvn:111106480"/>
<dbReference type="PANTHER" id="PTHR24121">
    <property type="entry name" value="NO MECHANORECEPTOR POTENTIAL C, ISOFORM D-RELATED"/>
    <property type="match status" value="1"/>
</dbReference>
<dbReference type="InterPro" id="IPR036770">
    <property type="entry name" value="Ankyrin_rpt-contain_sf"/>
</dbReference>
<organism evidence="3 4">
    <name type="scientific">Crassostrea virginica</name>
    <name type="common">Eastern oyster</name>
    <dbReference type="NCBI Taxonomy" id="6565"/>
    <lineage>
        <taxon>Eukaryota</taxon>
        <taxon>Metazoa</taxon>
        <taxon>Spiralia</taxon>
        <taxon>Lophotrochozoa</taxon>
        <taxon>Mollusca</taxon>
        <taxon>Bivalvia</taxon>
        <taxon>Autobranchia</taxon>
        <taxon>Pteriomorphia</taxon>
        <taxon>Ostreida</taxon>
        <taxon>Ostreoidea</taxon>
        <taxon>Ostreidae</taxon>
        <taxon>Crassostrea</taxon>
    </lineage>
</organism>
<keyword evidence="2" id="KW-1133">Transmembrane helix</keyword>
<sequence length="683" mass="78138">MHSTFLYLFSLQSSRYNQCFLVVLRCAIICISFRLTDVSALDRKIKRSNNYGYDFNVTPVERCPMNKSEHEKAEIRMGCNESQSYHCIPDKNHSTLIEFCYRKKQSLIQSGKCLELADTGYLNNVNCENFTVGCPDTHYLSNEIYNYTACLSVAFGCFTADKACLKEKCLEVTTTKPESTSVEGDDESMTTVSDVLKAFQKAPEHGCHPGYIVALVLCIIFFITTSALAVALCCEKRKKRKLKEEEINKEGGYEILPLKPTNKEELPLLIQECKKNSFQKKPKDSKDSYLERTSGMQIRGFKDLHHYAKVGNNDKFKEEFSSVENRDLRTRDGRNCLHIAAYFGHLDICEHILRENKILFLSKDNNKMNPAHWAALGGKTSVLELMLKYGCDLEEKTDPYEENIVLFACIGNSLEVCEFAERNFPALLRAKNREGWNPIQYAAKSGYLKILNFLYDNKVDCKSKSDKTGKNCLHSACENGHLDICNCILSKEPDLISEIDINKQHVGHFAAKSGNSEILSALLTKTDKHFLKMASKDNINILHVACKYANLEFCKQLKELNILNDLCQETTEKGWNAALFITERSVDEDNRIKILELLVEDDLIDVYHVSRAGKTILYNAYGNQSIKLVNYLLDHYPDLKGIERALDPKQAIKSQEISEIFEKRLRTEKSKRGSFFPRFRRNW</sequence>
<evidence type="ECO:0000256" key="2">
    <source>
        <dbReference type="SAM" id="Phobius"/>
    </source>
</evidence>
<protein>
    <submittedName>
        <fullName evidence="4">Uncharacterized protein LOC111106480 isoform X1</fullName>
    </submittedName>
</protein>
<accession>A0A8B8B0M6</accession>
<dbReference type="SUPFAM" id="SSF48403">
    <property type="entry name" value="Ankyrin repeat"/>
    <property type="match status" value="2"/>
</dbReference>
<keyword evidence="3" id="KW-1185">Reference proteome</keyword>
<name>A0A8B8B0M6_CRAVI</name>
<proteinExistence type="predicted"/>
<reference evidence="4" key="1">
    <citation type="submission" date="2025-08" db="UniProtKB">
        <authorList>
            <consortium name="RefSeq"/>
        </authorList>
    </citation>
    <scope>IDENTIFICATION</scope>
    <source>
        <tissue evidence="4">Whole sample</tissue>
    </source>
</reference>
<gene>
    <name evidence="4" type="primary">LOC111106480</name>
</gene>
<dbReference type="RefSeq" id="XP_022296886.1">
    <property type="nucleotide sequence ID" value="XM_022441178.1"/>
</dbReference>
<dbReference type="PANTHER" id="PTHR24121:SF23">
    <property type="entry name" value="NO MECHANORECEPTOR POTENTIAL C, ISOFORM H"/>
    <property type="match status" value="1"/>
</dbReference>
<feature type="transmembrane region" description="Helical" evidence="2">
    <location>
        <begin position="211"/>
        <end position="234"/>
    </location>
</feature>
<dbReference type="Proteomes" id="UP000694844">
    <property type="component" value="Chromosome 8"/>
</dbReference>